<feature type="domain" description="DUF1648" evidence="2">
    <location>
        <begin position="149"/>
        <end position="197"/>
    </location>
</feature>
<keyword evidence="1" id="KW-0472">Membrane</keyword>
<dbReference type="InterPro" id="IPR043831">
    <property type="entry name" value="DUF5808"/>
</dbReference>
<feature type="transmembrane region" description="Helical" evidence="1">
    <location>
        <begin position="143"/>
        <end position="162"/>
    </location>
</feature>
<evidence type="ECO:0000259" key="3">
    <source>
        <dbReference type="Pfam" id="PF19124"/>
    </source>
</evidence>
<dbReference type="Pfam" id="PF07853">
    <property type="entry name" value="DUF1648"/>
    <property type="match status" value="1"/>
</dbReference>
<evidence type="ECO:0000259" key="2">
    <source>
        <dbReference type="Pfam" id="PF07853"/>
    </source>
</evidence>
<sequence length="371" mass="42982">MSERIVMVLFNSVVLLILLIMQILMPRITRKNILLGVKIPEEKMETDEVKNIIKGFKRENLIVGIPVLVIISLLIYYIDNIHIFTLSVFLYIGILFLIYIRWNKKSKELKKEKEWDKLKGKVVVIDTKFSRDRAKDSTVPQRWFLVSVIIILISTALSLIMYPSLPEKIPTHWDINGNVDGYMNKSMFTALLMPLTQVLMAIIVYMSYYFMIRSKQQINPNDPEISLKKNIIFRKAWSIYFIVTLTLIEILFTALNMMTLGIFSNMKLFNIYSFTIYGIIIIGSIALSIVLGQGGDRIKLKEEENTSKGYDIDDDRLWKLGNTIYYNPDDSSIFVEKRIGIGWTVNAGRPFGMFFMILPFVMIIVILLLVE</sequence>
<dbReference type="RefSeq" id="WP_256311591.1">
    <property type="nucleotide sequence ID" value="NZ_JANGAC010000007.1"/>
</dbReference>
<organism evidence="4 5">
    <name type="scientific">Tissierella carlieri</name>
    <dbReference type="NCBI Taxonomy" id="689904"/>
    <lineage>
        <taxon>Bacteria</taxon>
        <taxon>Bacillati</taxon>
        <taxon>Bacillota</taxon>
        <taxon>Tissierellia</taxon>
        <taxon>Tissierellales</taxon>
        <taxon>Tissierellaceae</taxon>
        <taxon>Tissierella</taxon>
    </lineage>
</organism>
<dbReference type="InterPro" id="IPR014574">
    <property type="entry name" value="UCP032908"/>
</dbReference>
<feature type="transmembrane region" description="Helical" evidence="1">
    <location>
        <begin position="187"/>
        <end position="210"/>
    </location>
</feature>
<evidence type="ECO:0000313" key="4">
    <source>
        <dbReference type="EMBL" id="MCQ4923681.1"/>
    </source>
</evidence>
<feature type="transmembrane region" description="Helical" evidence="1">
    <location>
        <begin position="237"/>
        <end position="263"/>
    </location>
</feature>
<reference evidence="4 5" key="1">
    <citation type="submission" date="2022-06" db="EMBL/GenBank/DDBJ databases">
        <title>Isolation of gut microbiota from human fecal samples.</title>
        <authorList>
            <person name="Pamer E.G."/>
            <person name="Barat B."/>
            <person name="Waligurski E."/>
            <person name="Medina S."/>
            <person name="Paddock L."/>
            <person name="Mostad J."/>
        </authorList>
    </citation>
    <scope>NUCLEOTIDE SEQUENCE [LARGE SCALE GENOMIC DNA]</scope>
    <source>
        <strain evidence="4 5">DFI.7.95</strain>
    </source>
</reference>
<protein>
    <submittedName>
        <fullName evidence="4">DUF1648 domain-containing protein</fullName>
    </submittedName>
</protein>
<gene>
    <name evidence="4" type="ORF">NE686_11315</name>
</gene>
<name>A0ABT1SB08_9FIRM</name>
<keyword evidence="1" id="KW-0812">Transmembrane</keyword>
<proteinExistence type="predicted"/>
<keyword evidence="1" id="KW-1133">Transmembrane helix</keyword>
<feature type="transmembrane region" description="Helical" evidence="1">
    <location>
        <begin position="269"/>
        <end position="291"/>
    </location>
</feature>
<feature type="transmembrane region" description="Helical" evidence="1">
    <location>
        <begin position="84"/>
        <end position="102"/>
    </location>
</feature>
<dbReference type="InterPro" id="IPR012867">
    <property type="entry name" value="DUF1648"/>
</dbReference>
<feature type="transmembrane region" description="Helical" evidence="1">
    <location>
        <begin position="6"/>
        <end position="25"/>
    </location>
</feature>
<dbReference type="EMBL" id="JANGAC010000007">
    <property type="protein sequence ID" value="MCQ4923681.1"/>
    <property type="molecule type" value="Genomic_DNA"/>
</dbReference>
<keyword evidence="5" id="KW-1185">Reference proteome</keyword>
<comment type="caution">
    <text evidence="4">The sequence shown here is derived from an EMBL/GenBank/DDBJ whole genome shotgun (WGS) entry which is preliminary data.</text>
</comment>
<dbReference type="Pfam" id="PF19124">
    <property type="entry name" value="DUF5808"/>
    <property type="match status" value="1"/>
</dbReference>
<evidence type="ECO:0000256" key="1">
    <source>
        <dbReference type="SAM" id="Phobius"/>
    </source>
</evidence>
<dbReference type="PANTHER" id="PTHR37810:SF9">
    <property type="entry name" value="MEMBRANE PROTEIN"/>
    <property type="match status" value="1"/>
</dbReference>
<dbReference type="Proteomes" id="UP001524478">
    <property type="component" value="Unassembled WGS sequence"/>
</dbReference>
<dbReference type="PANTHER" id="PTHR37810">
    <property type="entry name" value="IMMUNITY PROTEIN SDPI"/>
    <property type="match status" value="1"/>
</dbReference>
<feature type="transmembrane region" description="Helical" evidence="1">
    <location>
        <begin position="60"/>
        <end position="78"/>
    </location>
</feature>
<evidence type="ECO:0000313" key="5">
    <source>
        <dbReference type="Proteomes" id="UP001524478"/>
    </source>
</evidence>
<feature type="transmembrane region" description="Helical" evidence="1">
    <location>
        <begin position="351"/>
        <end position="370"/>
    </location>
</feature>
<feature type="domain" description="DUF5808" evidence="3">
    <location>
        <begin position="328"/>
        <end position="352"/>
    </location>
</feature>
<accession>A0ABT1SB08</accession>
<dbReference type="PIRSF" id="PIRSF032908">
    <property type="entry name" value="UCP032908"/>
    <property type="match status" value="1"/>
</dbReference>